<keyword evidence="7" id="KW-1185">Reference proteome</keyword>
<sequence length="547" mass="61925">MNLNLSRALCLLITTVIVVICMSGCTVLGEQRAQMQQHNPADESEKDTEPPYTISWTMHQNTPVPEDAEMTTYIEDLFDVNLEMWNLENRRYEDLLDLKLAQGNIPDLLRIRQPHDLLKYQMQGVLAEIPEDVLEKHAPNIVKRIRDYDSRYLEYGKINGTLYGIPVINQTNIYRTPVVYREDWLEKLGLDVPRTLEEFEAVMYAFAKGDPDGNGKQDTYGLSKEGMNVVFGAFGQSVFTEQLYFNQKNNRLVIGALEPEMKKALGYLQKWYQDGIIDPEFITGENKGGYKHLSHAFINSRIGMTSMGNYYHWTQDGDYSVLNEKDEEISVEALFNVHELLQKNATAGVEFGPPVTGPDGLSGSKGYNLLMSFITIGADAVNEPGKLEKILEILDYVSANSDPAEQIKMEYGLPGKHWDWSAVSEGEFHILPPYNRMENYTNMIGSSIGMTVPGTSSSGKREQWAASEELTENGIYNHLEVATPALIQYSSELIHMRDRAYISIITGDQPIESFDTFVEEFMEAGGQQVLTEANEWYNGQMEKSSKK</sequence>
<dbReference type="Proteomes" id="UP001618531">
    <property type="component" value="Unassembled WGS sequence"/>
</dbReference>
<evidence type="ECO:0000313" key="7">
    <source>
        <dbReference type="Proteomes" id="UP001618531"/>
    </source>
</evidence>
<evidence type="ECO:0000256" key="5">
    <source>
        <dbReference type="ARBA" id="ARBA00023288"/>
    </source>
</evidence>
<dbReference type="PANTHER" id="PTHR43649">
    <property type="entry name" value="ARABINOSE-BINDING PROTEIN-RELATED"/>
    <property type="match status" value="1"/>
</dbReference>
<evidence type="ECO:0000256" key="3">
    <source>
        <dbReference type="ARBA" id="ARBA00023136"/>
    </source>
</evidence>
<evidence type="ECO:0000256" key="2">
    <source>
        <dbReference type="ARBA" id="ARBA00022729"/>
    </source>
</evidence>
<accession>A0ABW8I0M6</accession>
<evidence type="ECO:0000256" key="1">
    <source>
        <dbReference type="ARBA" id="ARBA00022475"/>
    </source>
</evidence>
<gene>
    <name evidence="6" type="ORF">ACINKY_25095</name>
</gene>
<dbReference type="InterPro" id="IPR050490">
    <property type="entry name" value="Bact_solute-bd_prot1"/>
</dbReference>
<keyword evidence="5" id="KW-0449">Lipoprotein</keyword>
<name>A0ABW8I0M6_9BACL</name>
<evidence type="ECO:0000313" key="6">
    <source>
        <dbReference type="EMBL" id="MFK0525495.1"/>
    </source>
</evidence>
<dbReference type="EMBL" id="JBIYSL010000006">
    <property type="protein sequence ID" value="MFK0525495.1"/>
    <property type="molecule type" value="Genomic_DNA"/>
</dbReference>
<keyword evidence="3" id="KW-0472">Membrane</keyword>
<organism evidence="6 7">
    <name type="scientific">Paenibacillus illinoisensis</name>
    <dbReference type="NCBI Taxonomy" id="59845"/>
    <lineage>
        <taxon>Bacteria</taxon>
        <taxon>Bacillati</taxon>
        <taxon>Bacillota</taxon>
        <taxon>Bacilli</taxon>
        <taxon>Bacillales</taxon>
        <taxon>Paenibacillaceae</taxon>
        <taxon>Paenibacillus</taxon>
    </lineage>
</organism>
<evidence type="ECO:0000256" key="4">
    <source>
        <dbReference type="ARBA" id="ARBA00023139"/>
    </source>
</evidence>
<dbReference type="PANTHER" id="PTHR43649:SF33">
    <property type="entry name" value="POLYGALACTURONAN_RHAMNOGALACTURONAN-BINDING PROTEIN YTCQ"/>
    <property type="match status" value="1"/>
</dbReference>
<keyword evidence="4" id="KW-0564">Palmitate</keyword>
<proteinExistence type="predicted"/>
<protein>
    <submittedName>
        <fullName evidence="6">Extracellular solute-binding protein</fullName>
    </submittedName>
</protein>
<reference evidence="6 7" key="1">
    <citation type="submission" date="2024-11" db="EMBL/GenBank/DDBJ databases">
        <title>Identification and Characterization of a Novel Fosfomycin Bacillithiol Transferase FosB8 in Paenibacillus illinoisensis.</title>
        <authorList>
            <person name="Lu W."/>
        </authorList>
    </citation>
    <scope>NUCLEOTIDE SEQUENCE [LARGE SCALE GENOMIC DNA]</scope>
    <source>
        <strain evidence="6 7">WP77</strain>
    </source>
</reference>
<dbReference type="Pfam" id="PF13416">
    <property type="entry name" value="SBP_bac_8"/>
    <property type="match status" value="1"/>
</dbReference>
<keyword evidence="1" id="KW-1003">Cell membrane</keyword>
<comment type="caution">
    <text evidence="6">The sequence shown here is derived from an EMBL/GenBank/DDBJ whole genome shotgun (WGS) entry which is preliminary data.</text>
</comment>
<keyword evidence="2" id="KW-0732">Signal</keyword>
<dbReference type="InterPro" id="IPR006059">
    <property type="entry name" value="SBP"/>
</dbReference>
<dbReference type="RefSeq" id="WP_402878301.1">
    <property type="nucleotide sequence ID" value="NZ_JBIYSL010000006.1"/>
</dbReference>
<dbReference type="SUPFAM" id="SSF53850">
    <property type="entry name" value="Periplasmic binding protein-like II"/>
    <property type="match status" value="1"/>
</dbReference>
<dbReference type="Gene3D" id="3.40.190.10">
    <property type="entry name" value="Periplasmic binding protein-like II"/>
    <property type="match status" value="2"/>
</dbReference>